<comment type="caution">
    <text evidence="3">The sequence shown here is derived from an EMBL/GenBank/DDBJ whole genome shotgun (WGS) entry which is preliminary data.</text>
</comment>
<accession>A0A3L6PCL4</accession>
<feature type="chain" id="PRO_5018253688" evidence="1">
    <location>
        <begin position="26"/>
        <end position="286"/>
    </location>
</feature>
<dbReference type="SMART" id="SM01057">
    <property type="entry name" value="Carb_anhydrase"/>
    <property type="match status" value="1"/>
</dbReference>
<dbReference type="PANTHER" id="PTHR18952:SF220">
    <property type="entry name" value="CARBONIC ANHYDRASE"/>
    <property type="match status" value="1"/>
</dbReference>
<reference evidence="4" key="1">
    <citation type="journal article" date="2019" name="Nat. Commun.">
        <title>The genome of broomcorn millet.</title>
        <authorList>
            <person name="Zou C."/>
            <person name="Miki D."/>
            <person name="Li D."/>
            <person name="Tang Q."/>
            <person name="Xiao L."/>
            <person name="Rajput S."/>
            <person name="Deng P."/>
            <person name="Jia W."/>
            <person name="Huang R."/>
            <person name="Zhang M."/>
            <person name="Sun Y."/>
            <person name="Hu J."/>
            <person name="Fu X."/>
            <person name="Schnable P.S."/>
            <person name="Li F."/>
            <person name="Zhang H."/>
            <person name="Feng B."/>
            <person name="Zhu X."/>
            <person name="Liu R."/>
            <person name="Schnable J.C."/>
            <person name="Zhu J.-K."/>
            <person name="Zhang H."/>
        </authorList>
    </citation>
    <scope>NUCLEOTIDE SEQUENCE [LARGE SCALE GENOMIC DNA]</scope>
</reference>
<feature type="signal peptide" evidence="1">
    <location>
        <begin position="1"/>
        <end position="25"/>
    </location>
</feature>
<dbReference type="InterPro" id="IPR023561">
    <property type="entry name" value="Carbonic_anhydrase_a-class"/>
</dbReference>
<keyword evidence="1" id="KW-0732">Signal</keyword>
<evidence type="ECO:0000259" key="2">
    <source>
        <dbReference type="PROSITE" id="PS51144"/>
    </source>
</evidence>
<evidence type="ECO:0000313" key="4">
    <source>
        <dbReference type="Proteomes" id="UP000275267"/>
    </source>
</evidence>
<evidence type="ECO:0000256" key="1">
    <source>
        <dbReference type="SAM" id="SignalP"/>
    </source>
</evidence>
<dbReference type="Pfam" id="PF00194">
    <property type="entry name" value="Carb_anhydrase"/>
    <property type="match status" value="1"/>
</dbReference>
<gene>
    <name evidence="3" type="ORF">C2845_PMPSC047917</name>
</gene>
<dbReference type="PANTHER" id="PTHR18952">
    <property type="entry name" value="CARBONIC ANHYDRASE"/>
    <property type="match status" value="1"/>
</dbReference>
<dbReference type="GO" id="GO:0006730">
    <property type="term" value="P:one-carbon metabolic process"/>
    <property type="evidence" value="ECO:0007669"/>
    <property type="project" value="TreeGrafter"/>
</dbReference>
<dbReference type="AlphaFoldDB" id="A0A3L6PCL4"/>
<dbReference type="CDD" id="cd03124">
    <property type="entry name" value="alpha_CA_prokaryotic_like"/>
    <property type="match status" value="1"/>
</dbReference>
<dbReference type="STRING" id="4540.A0A3L6PCL4"/>
<dbReference type="Proteomes" id="UP000275267">
    <property type="component" value="Unassembled WGS sequence"/>
</dbReference>
<keyword evidence="4" id="KW-1185">Reference proteome</keyword>
<dbReference type="Gene3D" id="3.10.200.10">
    <property type="entry name" value="Alpha carbonic anhydrase"/>
    <property type="match status" value="1"/>
</dbReference>
<dbReference type="GO" id="GO:0008270">
    <property type="term" value="F:zinc ion binding"/>
    <property type="evidence" value="ECO:0007669"/>
    <property type="project" value="InterPro"/>
</dbReference>
<proteinExistence type="predicted"/>
<dbReference type="OrthoDB" id="429145at2759"/>
<dbReference type="GO" id="GO:0004089">
    <property type="term" value="F:carbonate dehydratase activity"/>
    <property type="evidence" value="ECO:0007669"/>
    <property type="project" value="InterPro"/>
</dbReference>
<feature type="domain" description="Alpha-carbonic anhydrase" evidence="2">
    <location>
        <begin position="34"/>
        <end position="276"/>
    </location>
</feature>
<dbReference type="EMBL" id="PQIB02000875">
    <property type="protein sequence ID" value="RLM48473.1"/>
    <property type="molecule type" value="Genomic_DNA"/>
</dbReference>
<dbReference type="InterPro" id="IPR001148">
    <property type="entry name" value="CA_dom"/>
</dbReference>
<evidence type="ECO:0000313" key="3">
    <source>
        <dbReference type="EMBL" id="RLM48473.1"/>
    </source>
</evidence>
<dbReference type="InterPro" id="IPR041891">
    <property type="entry name" value="Alpha_CA_prokaryot-like"/>
</dbReference>
<dbReference type="PROSITE" id="PS51144">
    <property type="entry name" value="ALPHA_CA_2"/>
    <property type="match status" value="1"/>
</dbReference>
<sequence>MPAMVSPRLAIGLLVAASSLAAALSTCIDGARGTAYGYEPGTPTGPENWGKLSPEYSLCGEGKQQSPIDIVTKEVVPKPDLESLDRTFSPANATLVNDGHDISLKFKPGTVGNLTVGGKAYDFEKLHWHAPSAHTVNGQRFPLELHLVHRSADGGVAVIAILYKVGGADSLYPQLRPKLEVMAADKCNFAQQESRVEAGLVRMPRSVQRRAGSYFRYTGSLTAPPCTENVVWSVLARVRQITKEQLDQLTAPLPRGAAGDARPVQPLNGRTVEFLNVTDSIISFPM</sequence>
<name>A0A3L6PCL4_PANMI</name>
<dbReference type="SUPFAM" id="SSF51069">
    <property type="entry name" value="Carbonic anhydrase"/>
    <property type="match status" value="1"/>
</dbReference>
<organism evidence="3 4">
    <name type="scientific">Panicum miliaceum</name>
    <name type="common">Proso millet</name>
    <name type="synonym">Broomcorn millet</name>
    <dbReference type="NCBI Taxonomy" id="4540"/>
    <lineage>
        <taxon>Eukaryota</taxon>
        <taxon>Viridiplantae</taxon>
        <taxon>Streptophyta</taxon>
        <taxon>Embryophyta</taxon>
        <taxon>Tracheophyta</taxon>
        <taxon>Spermatophyta</taxon>
        <taxon>Magnoliopsida</taxon>
        <taxon>Liliopsida</taxon>
        <taxon>Poales</taxon>
        <taxon>Poaceae</taxon>
        <taxon>PACMAD clade</taxon>
        <taxon>Panicoideae</taxon>
        <taxon>Panicodae</taxon>
        <taxon>Paniceae</taxon>
        <taxon>Panicinae</taxon>
        <taxon>Panicum</taxon>
        <taxon>Panicum sect. Panicum</taxon>
    </lineage>
</organism>
<dbReference type="InterPro" id="IPR036398">
    <property type="entry name" value="CA_dom_sf"/>
</dbReference>
<protein>
    <submittedName>
        <fullName evidence="3">Alpha carbonic anhydrase 7-like</fullName>
    </submittedName>
</protein>